<comment type="similarity">
    <text evidence="2">Belongs to the VPS35L family.</text>
</comment>
<dbReference type="EMBL" id="AMZH03006635">
    <property type="protein sequence ID" value="RRT63341.1"/>
    <property type="molecule type" value="Genomic_DNA"/>
</dbReference>
<comment type="caution">
    <text evidence="6">The sequence shown here is derived from an EMBL/GenBank/DDBJ whole genome shotgun (WGS) entry which is preliminary data.</text>
</comment>
<evidence type="ECO:0000256" key="2">
    <source>
        <dbReference type="ARBA" id="ARBA00010704"/>
    </source>
</evidence>
<dbReference type="GO" id="GO:0015031">
    <property type="term" value="P:protein transport"/>
    <property type="evidence" value="ECO:0007669"/>
    <property type="project" value="UniProtKB-KW"/>
</dbReference>
<evidence type="ECO:0000313" key="7">
    <source>
        <dbReference type="Proteomes" id="UP000287651"/>
    </source>
</evidence>
<reference evidence="6 7" key="1">
    <citation type="journal article" date="2014" name="Agronomy (Basel)">
        <title>A Draft Genome Sequence for Ensete ventricosum, the Drought-Tolerant Tree Against Hunger.</title>
        <authorList>
            <person name="Harrison J."/>
            <person name="Moore K.A."/>
            <person name="Paszkiewicz K."/>
            <person name="Jones T."/>
            <person name="Grant M."/>
            <person name="Ambacheew D."/>
            <person name="Muzemil S."/>
            <person name="Studholme D.J."/>
        </authorList>
    </citation>
    <scope>NUCLEOTIDE SEQUENCE [LARGE SCALE GENOMIC DNA]</scope>
</reference>
<evidence type="ECO:0000313" key="6">
    <source>
        <dbReference type="EMBL" id="RRT63341.1"/>
    </source>
</evidence>
<evidence type="ECO:0000256" key="4">
    <source>
        <dbReference type="ARBA" id="ARBA00022753"/>
    </source>
</evidence>
<organism evidence="6 7">
    <name type="scientific">Ensete ventricosum</name>
    <name type="common">Abyssinian banana</name>
    <name type="synonym">Musa ensete</name>
    <dbReference type="NCBI Taxonomy" id="4639"/>
    <lineage>
        <taxon>Eukaryota</taxon>
        <taxon>Viridiplantae</taxon>
        <taxon>Streptophyta</taxon>
        <taxon>Embryophyta</taxon>
        <taxon>Tracheophyta</taxon>
        <taxon>Spermatophyta</taxon>
        <taxon>Magnoliopsida</taxon>
        <taxon>Liliopsida</taxon>
        <taxon>Zingiberales</taxon>
        <taxon>Musaceae</taxon>
        <taxon>Ensete</taxon>
    </lineage>
</organism>
<evidence type="ECO:0000256" key="1">
    <source>
        <dbReference type="ARBA" id="ARBA00004177"/>
    </source>
</evidence>
<evidence type="ECO:0000256" key="5">
    <source>
        <dbReference type="ARBA" id="ARBA00022927"/>
    </source>
</evidence>
<dbReference type="PANTHER" id="PTHR13673">
    <property type="entry name" value="ESOPHAGEAL CANCER ASSOCIATED PROTEIN"/>
    <property type="match status" value="1"/>
</dbReference>
<dbReference type="Proteomes" id="UP000287651">
    <property type="component" value="Unassembled WGS sequence"/>
</dbReference>
<keyword evidence="4" id="KW-0967">Endosome</keyword>
<dbReference type="AlphaFoldDB" id="A0A426ZHA7"/>
<dbReference type="GO" id="GO:0005768">
    <property type="term" value="C:endosome"/>
    <property type="evidence" value="ECO:0007669"/>
    <property type="project" value="UniProtKB-SubCell"/>
</dbReference>
<evidence type="ECO:0000256" key="3">
    <source>
        <dbReference type="ARBA" id="ARBA00022448"/>
    </source>
</evidence>
<dbReference type="PANTHER" id="PTHR13673:SF0">
    <property type="entry name" value="VPS35 ENDOSOMAL PROTEIN-SORTING FACTOR-LIKE"/>
    <property type="match status" value="1"/>
</dbReference>
<dbReference type="GO" id="GO:0032456">
    <property type="term" value="P:endocytic recycling"/>
    <property type="evidence" value="ECO:0007669"/>
    <property type="project" value="InterPro"/>
</dbReference>
<keyword evidence="5" id="KW-0653">Protein transport</keyword>
<dbReference type="InterPro" id="IPR029705">
    <property type="entry name" value="VPS35L"/>
</dbReference>
<keyword evidence="3" id="KW-0813">Transport</keyword>
<name>A0A426ZHA7_ENSVE</name>
<gene>
    <name evidence="6" type="ORF">B296_00042784</name>
</gene>
<sequence>MNDESKRKADLISRFVGMYVLVHSSNNLAVKSIRDKKKFLGFLKSCLAFSEVTIPSISDSIQRMNLYLETAEVISS</sequence>
<accession>A0A426ZHA7</accession>
<protein>
    <submittedName>
        <fullName evidence="6">Uncharacterized protein</fullName>
    </submittedName>
</protein>
<comment type="subcellular location">
    <subcellularLocation>
        <location evidence="1">Endosome</location>
    </subcellularLocation>
</comment>
<proteinExistence type="inferred from homology"/>